<keyword evidence="1 3" id="KW-0547">Nucleotide-binding</keyword>
<dbReference type="FunFam" id="3.40.50.300:FF:001120">
    <property type="entry name" value="ADP-ribosylation factor family"/>
    <property type="match status" value="1"/>
</dbReference>
<comment type="caution">
    <text evidence="5">The sequence shown here is derived from an EMBL/GenBank/DDBJ whole genome shotgun (WGS) entry which is preliminary data.</text>
</comment>
<evidence type="ECO:0000256" key="3">
    <source>
        <dbReference type="PIRSR" id="PIRSR606689-1"/>
    </source>
</evidence>
<feature type="binding site" evidence="4">
    <location>
        <position position="47"/>
    </location>
    <ligand>
        <name>Mg(2+)</name>
        <dbReference type="ChEBI" id="CHEBI:18420"/>
    </ligand>
</feature>
<dbReference type="SMART" id="SM00175">
    <property type="entry name" value="RAB"/>
    <property type="match status" value="1"/>
</dbReference>
<dbReference type="SMART" id="SM00178">
    <property type="entry name" value="SAR"/>
    <property type="match status" value="1"/>
</dbReference>
<evidence type="ECO:0000313" key="6">
    <source>
        <dbReference type="Proteomes" id="UP000688137"/>
    </source>
</evidence>
<evidence type="ECO:0000256" key="4">
    <source>
        <dbReference type="PIRSR" id="PIRSR606689-2"/>
    </source>
</evidence>
<dbReference type="InterPro" id="IPR005225">
    <property type="entry name" value="Small_GTP-bd"/>
</dbReference>
<organism evidence="5 6">
    <name type="scientific">Paramecium primaurelia</name>
    <dbReference type="NCBI Taxonomy" id="5886"/>
    <lineage>
        <taxon>Eukaryota</taxon>
        <taxon>Sar</taxon>
        <taxon>Alveolata</taxon>
        <taxon>Ciliophora</taxon>
        <taxon>Intramacronucleata</taxon>
        <taxon>Oligohymenophorea</taxon>
        <taxon>Peniculida</taxon>
        <taxon>Parameciidae</taxon>
        <taxon>Paramecium</taxon>
    </lineage>
</organism>
<dbReference type="EMBL" id="CAJJDM010000060">
    <property type="protein sequence ID" value="CAD8078269.1"/>
    <property type="molecule type" value="Genomic_DNA"/>
</dbReference>
<feature type="binding site" evidence="3">
    <location>
        <begin position="125"/>
        <end position="128"/>
    </location>
    <ligand>
        <name>GTP</name>
        <dbReference type="ChEBI" id="CHEBI:37565"/>
    </ligand>
</feature>
<dbReference type="PROSITE" id="PS51417">
    <property type="entry name" value="ARF"/>
    <property type="match status" value="1"/>
</dbReference>
<dbReference type="GO" id="GO:0003924">
    <property type="term" value="F:GTPase activity"/>
    <property type="evidence" value="ECO:0007669"/>
    <property type="project" value="InterPro"/>
</dbReference>
<proteinExistence type="predicted"/>
<dbReference type="PANTHER" id="PTHR45732:SF2">
    <property type="entry name" value="ADP-RIBOSYLATION FACTOR LIKE PROTEIN"/>
    <property type="match status" value="1"/>
</dbReference>
<reference evidence="5" key="1">
    <citation type="submission" date="2021-01" db="EMBL/GenBank/DDBJ databases">
        <authorList>
            <consortium name="Genoscope - CEA"/>
            <person name="William W."/>
        </authorList>
    </citation>
    <scope>NUCLEOTIDE SEQUENCE</scope>
</reference>
<dbReference type="Pfam" id="PF00025">
    <property type="entry name" value="Arf"/>
    <property type="match status" value="1"/>
</dbReference>
<name>A0A8S1MFI2_PARPR</name>
<feature type="binding site" evidence="3">
    <location>
        <begin position="23"/>
        <end position="30"/>
    </location>
    <ligand>
        <name>GTP</name>
        <dbReference type="ChEBI" id="CHEBI:37565"/>
    </ligand>
</feature>
<protein>
    <submittedName>
        <fullName evidence="5">Uncharacterized protein</fullName>
    </submittedName>
</protein>
<dbReference type="SMART" id="SM00177">
    <property type="entry name" value="ARF"/>
    <property type="match status" value="1"/>
</dbReference>
<keyword evidence="4" id="KW-0460">Magnesium</keyword>
<dbReference type="GO" id="GO:0005525">
    <property type="term" value="F:GTP binding"/>
    <property type="evidence" value="ECO:0007669"/>
    <property type="project" value="UniProtKB-KW"/>
</dbReference>
<dbReference type="PROSITE" id="PS51419">
    <property type="entry name" value="RAB"/>
    <property type="match status" value="1"/>
</dbReference>
<sequence>MGNLFEKLKSFFSTSKLEVCMVGLENVGKTTMLNQLSMGDPSFTVPTVGLNVRTVKKGGVTMKIWDIGGQVQYRPEWGNYAQGCDAIIFLVDTSNQATLGTSKKELHNLLDNKSLRNIPLLVIGNKIDVNPHLNEKQLIEGLNLDYITSNAWAVAMCSALTGNNITQVVDWLITKSKKQ</sequence>
<dbReference type="AlphaFoldDB" id="A0A8S1MFI2"/>
<keyword evidence="2 3" id="KW-0342">GTP-binding</keyword>
<accession>A0A8S1MFI2</accession>
<evidence type="ECO:0000313" key="5">
    <source>
        <dbReference type="EMBL" id="CAD8078269.1"/>
    </source>
</evidence>
<keyword evidence="6" id="KW-1185">Reference proteome</keyword>
<dbReference type="GO" id="GO:0046872">
    <property type="term" value="F:metal ion binding"/>
    <property type="evidence" value="ECO:0007669"/>
    <property type="project" value="UniProtKB-KW"/>
</dbReference>
<gene>
    <name evidence="5" type="ORF">PPRIM_AZ9-3.1.T0590249</name>
</gene>
<dbReference type="PANTHER" id="PTHR45732">
    <property type="entry name" value="ADP-RIBOSYLATION FACTOR-LIKE PROTEIN 8"/>
    <property type="match status" value="1"/>
</dbReference>
<dbReference type="Proteomes" id="UP000688137">
    <property type="component" value="Unassembled WGS sequence"/>
</dbReference>
<keyword evidence="4" id="KW-0479">Metal-binding</keyword>
<evidence type="ECO:0000256" key="2">
    <source>
        <dbReference type="ARBA" id="ARBA00023134"/>
    </source>
</evidence>
<feature type="binding site" evidence="3">
    <location>
        <position position="69"/>
    </location>
    <ligand>
        <name>GTP</name>
        <dbReference type="ChEBI" id="CHEBI:37565"/>
    </ligand>
</feature>
<dbReference type="OMA" id="ENSKMEC"/>
<feature type="binding site" evidence="4">
    <location>
        <position position="30"/>
    </location>
    <ligand>
        <name>Mg(2+)</name>
        <dbReference type="ChEBI" id="CHEBI:18420"/>
    </ligand>
</feature>
<dbReference type="NCBIfam" id="TIGR00231">
    <property type="entry name" value="small_GTP"/>
    <property type="match status" value="1"/>
</dbReference>
<dbReference type="InterPro" id="IPR006689">
    <property type="entry name" value="Small_GTPase_ARF/SAR"/>
</dbReference>
<evidence type="ECO:0000256" key="1">
    <source>
        <dbReference type="ARBA" id="ARBA00022741"/>
    </source>
</evidence>